<feature type="compositionally biased region" description="Acidic residues" evidence="1">
    <location>
        <begin position="269"/>
        <end position="284"/>
    </location>
</feature>
<feature type="compositionally biased region" description="Polar residues" evidence="1">
    <location>
        <begin position="70"/>
        <end position="86"/>
    </location>
</feature>
<dbReference type="RefSeq" id="XP_016261956.1">
    <property type="nucleotide sequence ID" value="XM_016408476.1"/>
</dbReference>
<gene>
    <name evidence="2" type="ORF">PV06_07264</name>
</gene>
<evidence type="ECO:0000256" key="1">
    <source>
        <dbReference type="SAM" id="MobiDB-lite"/>
    </source>
</evidence>
<protein>
    <submittedName>
        <fullName evidence="2">Uncharacterized protein</fullName>
    </submittedName>
</protein>
<proteinExistence type="predicted"/>
<feature type="compositionally biased region" description="Low complexity" evidence="1">
    <location>
        <begin position="205"/>
        <end position="217"/>
    </location>
</feature>
<feature type="compositionally biased region" description="Low complexity" evidence="1">
    <location>
        <begin position="50"/>
        <end position="61"/>
    </location>
</feature>
<dbReference type="STRING" id="215243.A0A0D2DH51"/>
<name>A0A0D2DH51_9EURO</name>
<dbReference type="HOGENOM" id="CLU_046290_2_0_1"/>
<feature type="compositionally biased region" description="Polar residues" evidence="1">
    <location>
        <begin position="220"/>
        <end position="235"/>
    </location>
</feature>
<feature type="compositionally biased region" description="Basic and acidic residues" evidence="1">
    <location>
        <begin position="285"/>
        <end position="305"/>
    </location>
</feature>
<feature type="region of interest" description="Disordered" evidence="1">
    <location>
        <begin position="1"/>
        <end position="320"/>
    </location>
</feature>
<reference evidence="2 3" key="1">
    <citation type="submission" date="2015-01" db="EMBL/GenBank/DDBJ databases">
        <title>The Genome Sequence of Exophiala oligosperma CBS72588.</title>
        <authorList>
            <consortium name="The Broad Institute Genomics Platform"/>
            <person name="Cuomo C."/>
            <person name="de Hoog S."/>
            <person name="Gorbushina A."/>
            <person name="Stielow B."/>
            <person name="Teixiera M."/>
            <person name="Abouelleil A."/>
            <person name="Chapman S.B."/>
            <person name="Priest M."/>
            <person name="Young S.K."/>
            <person name="Wortman J."/>
            <person name="Nusbaum C."/>
            <person name="Birren B."/>
        </authorList>
    </citation>
    <scope>NUCLEOTIDE SEQUENCE [LARGE SCALE GENOMIC DNA]</scope>
    <source>
        <strain evidence="2 3">CBS 72588</strain>
    </source>
</reference>
<organism evidence="2 3">
    <name type="scientific">Exophiala oligosperma</name>
    <dbReference type="NCBI Taxonomy" id="215243"/>
    <lineage>
        <taxon>Eukaryota</taxon>
        <taxon>Fungi</taxon>
        <taxon>Dikarya</taxon>
        <taxon>Ascomycota</taxon>
        <taxon>Pezizomycotina</taxon>
        <taxon>Eurotiomycetes</taxon>
        <taxon>Chaetothyriomycetidae</taxon>
        <taxon>Chaetothyriales</taxon>
        <taxon>Herpotrichiellaceae</taxon>
        <taxon>Exophiala</taxon>
    </lineage>
</organism>
<dbReference type="Proteomes" id="UP000053342">
    <property type="component" value="Unassembled WGS sequence"/>
</dbReference>
<sequence>MPPLTSLPLRLSEPSRDSASSYDSTLLPEISAENIALPPSPPNEEDIKIFHSPPIISSPPIDKSPRRSEYFTQNLTPTRNRGTSPQRRMRPLSVGSIPIAPPMQRAHSSPGVDASGRYVTPYGHIRRPSSPLHSGRRTSPLRSTAEDTYPRDPTWSGLNIEPNIPENEELELSGDADLSQPSLMSSFSNTFPRSRRRTNLPLHQSASAPALYARAASPMSGRTSPSPSFVQQKFSNEPYPNYSVSSASSVPSTPTSLRSRSPSISSLETIEDSPDAEEAALLEEEVAKMKGDDAETFESRRKSSMEQRGNNLRSNKERKRWSVCGAERRADFSLAPIEE</sequence>
<dbReference type="VEuPathDB" id="FungiDB:PV06_07264"/>
<dbReference type="AlphaFoldDB" id="A0A0D2DH51"/>
<evidence type="ECO:0000313" key="2">
    <source>
        <dbReference type="EMBL" id="KIW41740.1"/>
    </source>
</evidence>
<dbReference type="EMBL" id="KN847337">
    <property type="protein sequence ID" value="KIW41740.1"/>
    <property type="molecule type" value="Genomic_DNA"/>
</dbReference>
<dbReference type="GeneID" id="27359338"/>
<keyword evidence="3" id="KW-1185">Reference proteome</keyword>
<feature type="compositionally biased region" description="Low complexity" evidence="1">
    <location>
        <begin position="243"/>
        <end position="267"/>
    </location>
</feature>
<accession>A0A0D2DH51</accession>
<dbReference type="OrthoDB" id="5400063at2759"/>
<feature type="compositionally biased region" description="Polar residues" evidence="1">
    <location>
        <begin position="179"/>
        <end position="192"/>
    </location>
</feature>
<evidence type="ECO:0000313" key="3">
    <source>
        <dbReference type="Proteomes" id="UP000053342"/>
    </source>
</evidence>